<dbReference type="GO" id="GO:0006355">
    <property type="term" value="P:regulation of DNA-templated transcription"/>
    <property type="evidence" value="ECO:0007669"/>
    <property type="project" value="InterPro"/>
</dbReference>
<keyword evidence="16" id="KW-1185">Reference proteome</keyword>
<comment type="subcellular location">
    <subcellularLocation>
        <location evidence="2">Cytoplasm</location>
    </subcellularLocation>
</comment>
<dbReference type="InterPro" id="IPR029063">
    <property type="entry name" value="SAM-dependent_MTases_sf"/>
</dbReference>
<dbReference type="InterPro" id="IPR006027">
    <property type="entry name" value="NusB_RsmB_TIM44"/>
</dbReference>
<dbReference type="Gene3D" id="3.30.70.1170">
    <property type="entry name" value="Sun protein, domain 3"/>
    <property type="match status" value="1"/>
</dbReference>
<evidence type="ECO:0000256" key="2">
    <source>
        <dbReference type="ARBA" id="ARBA00004496"/>
    </source>
</evidence>
<dbReference type="GO" id="GO:0070475">
    <property type="term" value="P:rRNA base methylation"/>
    <property type="evidence" value="ECO:0007669"/>
    <property type="project" value="TreeGrafter"/>
</dbReference>
<evidence type="ECO:0000256" key="7">
    <source>
        <dbReference type="ARBA" id="ARBA00022679"/>
    </source>
</evidence>
<feature type="active site" description="Nucleophile" evidence="13">
    <location>
        <position position="380"/>
    </location>
</feature>
<gene>
    <name evidence="15" type="primary">rsmB</name>
    <name evidence="15" type="ORF">E3U44_03500</name>
</gene>
<evidence type="ECO:0000256" key="3">
    <source>
        <dbReference type="ARBA" id="ARBA00012140"/>
    </source>
</evidence>
<dbReference type="SUPFAM" id="SSF48013">
    <property type="entry name" value="NusB-like"/>
    <property type="match status" value="1"/>
</dbReference>
<evidence type="ECO:0000313" key="16">
    <source>
        <dbReference type="Proteomes" id="UP000294325"/>
    </source>
</evidence>
<dbReference type="InterPro" id="IPR054728">
    <property type="entry name" value="RsmB-like_ferredoxin"/>
</dbReference>
<keyword evidence="5" id="KW-0698">rRNA processing</keyword>
<dbReference type="RefSeq" id="WP_134356689.1">
    <property type="nucleotide sequence ID" value="NZ_CP038033.1"/>
</dbReference>
<evidence type="ECO:0000256" key="10">
    <source>
        <dbReference type="ARBA" id="ARBA00030399"/>
    </source>
</evidence>
<dbReference type="InterPro" id="IPR004573">
    <property type="entry name" value="rRNA_ssu_MeTfrase_B"/>
</dbReference>
<dbReference type="Gene3D" id="1.10.287.730">
    <property type="entry name" value="Helix hairpin bin"/>
    <property type="match status" value="1"/>
</dbReference>
<reference evidence="15 16" key="1">
    <citation type="submission" date="2019-03" db="EMBL/GenBank/DDBJ databases">
        <title>The genome sequence of Nitrosococcus wardiae strain D1FHST reveals the archetypal metabolic capacity of ammonia-oxidizing Gammaproteobacteria.</title>
        <authorList>
            <person name="Wang L."/>
            <person name="Lim C.K."/>
            <person name="Hanson T.E."/>
            <person name="Dang H."/>
            <person name="Klotz M.G."/>
        </authorList>
    </citation>
    <scope>NUCLEOTIDE SEQUENCE [LARGE SCALE GENOMIC DNA]</scope>
    <source>
        <strain evidence="15 16">D1FHS</strain>
    </source>
</reference>
<feature type="binding site" evidence="13">
    <location>
        <position position="282"/>
    </location>
    <ligand>
        <name>S-adenosyl-L-methionine</name>
        <dbReference type="ChEBI" id="CHEBI:59789"/>
    </ligand>
</feature>
<comment type="function">
    <text evidence="1">Specifically methylates the cytosine at position 967 (m5C967) of 16S rRNA.</text>
</comment>
<sequence length="438" mass="48569">MPTTPQLASTRVIAATVLAQVLGQGRSLNAALPPAVAYLPERDQAFTQTLCYGVLRWLPRLEYLAQTLLHKPLRARDVDLYSLLLLGLYQLTELGIPSHAALSETVAAAESLGKPWAKKLINAILRAYLRNQVALQAQVTTHEVAHSAHPRWLLEAIRRSWPDDWSQIIAANNHHPPLSLRINRLQGSRASYLHELERNGIEARAIPHTEWGVMLDQPRPITTLPGFLEGRVSVQDGAGQRVAPLLALAPGQRVLDACAAPGGKTCHILELEPQLETLIALDLDAARLERLDSNLKRLQLKAQVVPGDAAQPQTWWDGIPFDRILLDAPCSSSGVIRRHPDIKVLRRERDIPPLAVLQKRLLSALWPLLAPGGLLLYCTCSILPVENEQQIREFLLAHPEGKERPLEVPWGLPQTVGRQLLTGVEGLDGFYYACLEKR</sequence>
<feature type="binding site" evidence="13">
    <location>
        <position position="308"/>
    </location>
    <ligand>
        <name>S-adenosyl-L-methionine</name>
        <dbReference type="ChEBI" id="CHEBI:59789"/>
    </ligand>
</feature>
<dbReference type="Proteomes" id="UP000294325">
    <property type="component" value="Chromosome"/>
</dbReference>
<dbReference type="Pfam" id="PF01189">
    <property type="entry name" value="Methyltr_RsmB-F"/>
    <property type="match status" value="1"/>
</dbReference>
<dbReference type="PANTHER" id="PTHR22807:SF61">
    <property type="entry name" value="NOL1_NOP2_SUN FAMILY PROTEIN _ ANTITERMINATION NUSB DOMAIN-CONTAINING PROTEIN"/>
    <property type="match status" value="1"/>
</dbReference>
<dbReference type="PROSITE" id="PS51686">
    <property type="entry name" value="SAM_MT_RSMB_NOP"/>
    <property type="match status" value="1"/>
</dbReference>
<dbReference type="InterPro" id="IPR023267">
    <property type="entry name" value="RCMT"/>
</dbReference>
<evidence type="ECO:0000256" key="1">
    <source>
        <dbReference type="ARBA" id="ARBA00002724"/>
    </source>
</evidence>
<dbReference type="GO" id="GO:0009383">
    <property type="term" value="F:rRNA (cytosine-C5-)-methyltransferase activity"/>
    <property type="evidence" value="ECO:0007669"/>
    <property type="project" value="TreeGrafter"/>
</dbReference>
<dbReference type="InterPro" id="IPR001678">
    <property type="entry name" value="MeTrfase_RsmB-F_NOP2_dom"/>
</dbReference>
<dbReference type="Pfam" id="PF01029">
    <property type="entry name" value="NusB"/>
    <property type="match status" value="1"/>
</dbReference>
<dbReference type="NCBIfam" id="TIGR00563">
    <property type="entry name" value="rsmB"/>
    <property type="match status" value="1"/>
</dbReference>
<dbReference type="PRINTS" id="PR02008">
    <property type="entry name" value="RCMTFAMILY"/>
</dbReference>
<organism evidence="15 16">
    <name type="scientific">Nitrosococcus wardiae</name>
    <dbReference type="NCBI Taxonomy" id="1814290"/>
    <lineage>
        <taxon>Bacteria</taxon>
        <taxon>Pseudomonadati</taxon>
        <taxon>Pseudomonadota</taxon>
        <taxon>Gammaproteobacteria</taxon>
        <taxon>Chromatiales</taxon>
        <taxon>Chromatiaceae</taxon>
        <taxon>Nitrosococcus</taxon>
    </lineage>
</organism>
<feature type="binding site" evidence="13">
    <location>
        <begin position="258"/>
        <end position="264"/>
    </location>
    <ligand>
        <name>S-adenosyl-L-methionine</name>
        <dbReference type="ChEBI" id="CHEBI:59789"/>
    </ligand>
</feature>
<dbReference type="GO" id="GO:0005829">
    <property type="term" value="C:cytosol"/>
    <property type="evidence" value="ECO:0007669"/>
    <property type="project" value="TreeGrafter"/>
</dbReference>
<dbReference type="Gene3D" id="1.10.940.10">
    <property type="entry name" value="NusB-like"/>
    <property type="match status" value="1"/>
</dbReference>
<dbReference type="InterPro" id="IPR035926">
    <property type="entry name" value="NusB-like_sf"/>
</dbReference>
<evidence type="ECO:0000313" key="15">
    <source>
        <dbReference type="EMBL" id="QBQ53677.1"/>
    </source>
</evidence>
<keyword evidence="8 13" id="KW-0949">S-adenosyl-L-methionine</keyword>
<dbReference type="Pfam" id="PF22458">
    <property type="entry name" value="RsmF-B_ferredox"/>
    <property type="match status" value="1"/>
</dbReference>
<protein>
    <recommendedName>
        <fullName evidence="3">16S rRNA (cytosine(967)-C(5))-methyltransferase</fullName>
        <ecNumber evidence="3">2.1.1.176</ecNumber>
    </recommendedName>
    <alternativeName>
        <fullName evidence="10">16S rRNA m5C967 methyltransferase</fullName>
    </alternativeName>
    <alternativeName>
        <fullName evidence="11">rRNA (cytosine-C(5)-)-methyltransferase RsmB</fullName>
    </alternativeName>
</protein>
<name>A0A4P7BWJ7_9GAMM</name>
<dbReference type="OrthoDB" id="9810297at2"/>
<dbReference type="NCBIfam" id="NF008149">
    <property type="entry name" value="PRK10901.1"/>
    <property type="match status" value="1"/>
</dbReference>
<dbReference type="GO" id="GO:0003723">
    <property type="term" value="F:RNA binding"/>
    <property type="evidence" value="ECO:0007669"/>
    <property type="project" value="UniProtKB-UniRule"/>
</dbReference>
<comment type="catalytic activity">
    <reaction evidence="12">
        <text>cytidine(967) in 16S rRNA + S-adenosyl-L-methionine = 5-methylcytidine(967) in 16S rRNA + S-adenosyl-L-homocysteine + H(+)</text>
        <dbReference type="Rhea" id="RHEA:42748"/>
        <dbReference type="Rhea" id="RHEA-COMP:10219"/>
        <dbReference type="Rhea" id="RHEA-COMP:10220"/>
        <dbReference type="ChEBI" id="CHEBI:15378"/>
        <dbReference type="ChEBI" id="CHEBI:57856"/>
        <dbReference type="ChEBI" id="CHEBI:59789"/>
        <dbReference type="ChEBI" id="CHEBI:74483"/>
        <dbReference type="ChEBI" id="CHEBI:82748"/>
        <dbReference type="EC" id="2.1.1.176"/>
    </reaction>
</comment>
<comment type="similarity">
    <text evidence="13">Belongs to the class I-like SAM-binding methyltransferase superfamily. RsmB/NOP family.</text>
</comment>
<dbReference type="KEGG" id="nwr:E3U44_03500"/>
<dbReference type="SUPFAM" id="SSF53335">
    <property type="entry name" value="S-adenosyl-L-methionine-dependent methyltransferases"/>
    <property type="match status" value="1"/>
</dbReference>
<feature type="binding site" evidence="13">
    <location>
        <position position="327"/>
    </location>
    <ligand>
        <name>S-adenosyl-L-methionine</name>
        <dbReference type="ChEBI" id="CHEBI:59789"/>
    </ligand>
</feature>
<evidence type="ECO:0000256" key="12">
    <source>
        <dbReference type="ARBA" id="ARBA00047283"/>
    </source>
</evidence>
<dbReference type="AlphaFoldDB" id="A0A4P7BWJ7"/>
<accession>A0A4P7BWJ7</accession>
<proteinExistence type="inferred from homology"/>
<dbReference type="EMBL" id="CP038033">
    <property type="protein sequence ID" value="QBQ53677.1"/>
    <property type="molecule type" value="Genomic_DNA"/>
</dbReference>
<evidence type="ECO:0000256" key="5">
    <source>
        <dbReference type="ARBA" id="ARBA00022552"/>
    </source>
</evidence>
<evidence type="ECO:0000259" key="14">
    <source>
        <dbReference type="PROSITE" id="PS51686"/>
    </source>
</evidence>
<evidence type="ECO:0000256" key="11">
    <source>
        <dbReference type="ARBA" id="ARBA00031088"/>
    </source>
</evidence>
<dbReference type="PANTHER" id="PTHR22807">
    <property type="entry name" value="NOP2 YEAST -RELATED NOL1/NOP2/FMU SUN DOMAIN-CONTAINING"/>
    <property type="match status" value="1"/>
</dbReference>
<keyword evidence="4" id="KW-0963">Cytoplasm</keyword>
<evidence type="ECO:0000256" key="13">
    <source>
        <dbReference type="PROSITE-ProRule" id="PRU01023"/>
    </source>
</evidence>
<keyword evidence="7 13" id="KW-0808">Transferase</keyword>
<evidence type="ECO:0000256" key="8">
    <source>
        <dbReference type="ARBA" id="ARBA00022691"/>
    </source>
</evidence>
<dbReference type="InterPro" id="IPR049560">
    <property type="entry name" value="MeTrfase_RsmB-F_NOP2_cat"/>
</dbReference>
<evidence type="ECO:0000256" key="9">
    <source>
        <dbReference type="ARBA" id="ARBA00022884"/>
    </source>
</evidence>
<dbReference type="Gene3D" id="3.40.50.150">
    <property type="entry name" value="Vaccinia Virus protein VP39"/>
    <property type="match status" value="1"/>
</dbReference>
<evidence type="ECO:0000256" key="4">
    <source>
        <dbReference type="ARBA" id="ARBA00022490"/>
    </source>
</evidence>
<dbReference type="FunFam" id="3.40.50.150:FF:000022">
    <property type="entry name" value="Ribosomal RNA small subunit methyltransferase B"/>
    <property type="match status" value="1"/>
</dbReference>
<keyword evidence="6 13" id="KW-0489">Methyltransferase</keyword>
<feature type="domain" description="SAM-dependent MTase RsmB/NOP-type" evidence="14">
    <location>
        <begin position="168"/>
        <end position="438"/>
    </location>
</feature>
<evidence type="ECO:0000256" key="6">
    <source>
        <dbReference type="ARBA" id="ARBA00022603"/>
    </source>
</evidence>
<keyword evidence="9 13" id="KW-0694">RNA-binding</keyword>
<dbReference type="EC" id="2.1.1.176" evidence="3"/>